<sequence>MGFEQLAPLKEALVKQAADKKKKADAKKSASTGPVDPVLRTIGLLQKHFPLAFPKKPSPKVPLKIGIHKDLLEQAEQLGITPNEIRAVMKKWCRGKRYAECLVAGAVRVDLQGNEAGHVSKEEASQADKPHAPIQSAETA</sequence>
<dbReference type="InterPro" id="IPR023529">
    <property type="entry name" value="ProQ"/>
</dbReference>
<dbReference type="Gene3D" id="1.10.1710.10">
    <property type="entry name" value="ProQ/FinO domain"/>
    <property type="match status" value="1"/>
</dbReference>
<protein>
    <submittedName>
        <fullName evidence="6">ProQ/FinO family protein</fullName>
    </submittedName>
</protein>
<evidence type="ECO:0000313" key="7">
    <source>
        <dbReference type="Proteomes" id="UP001162780"/>
    </source>
</evidence>
<dbReference type="RefSeq" id="WP_255189926.1">
    <property type="nucleotide sequence ID" value="NZ_CP113517.1"/>
</dbReference>
<organism evidence="6 7">
    <name type="scientific">Methylomonas rapida</name>
    <dbReference type="NCBI Taxonomy" id="2963939"/>
    <lineage>
        <taxon>Bacteria</taxon>
        <taxon>Pseudomonadati</taxon>
        <taxon>Pseudomonadota</taxon>
        <taxon>Gammaproteobacteria</taxon>
        <taxon>Methylococcales</taxon>
        <taxon>Methylococcaceae</taxon>
        <taxon>Methylomonas</taxon>
    </lineage>
</organism>
<dbReference type="InterPro" id="IPR036442">
    <property type="entry name" value="ProQ/FinO_sf"/>
</dbReference>
<evidence type="ECO:0000259" key="5">
    <source>
        <dbReference type="SMART" id="SM00945"/>
    </source>
</evidence>
<dbReference type="SMART" id="SM00945">
    <property type="entry name" value="ProQ"/>
    <property type="match status" value="1"/>
</dbReference>
<feature type="compositionally biased region" description="Basic and acidic residues" evidence="4">
    <location>
        <begin position="118"/>
        <end position="131"/>
    </location>
</feature>
<feature type="region of interest" description="Disordered" evidence="4">
    <location>
        <begin position="117"/>
        <end position="140"/>
    </location>
</feature>
<proteinExistence type="predicted"/>
<keyword evidence="7" id="KW-1185">Reference proteome</keyword>
<dbReference type="PANTHER" id="PTHR38106:SF1">
    <property type="entry name" value="RNA CHAPERONE PROQ"/>
    <property type="match status" value="1"/>
</dbReference>
<dbReference type="Pfam" id="PF04352">
    <property type="entry name" value="ProQ"/>
    <property type="match status" value="1"/>
</dbReference>
<reference evidence="6" key="1">
    <citation type="submission" date="2022-11" db="EMBL/GenBank/DDBJ databases">
        <title>Methylomonas rapida sp. nov., Carotenoid-Producing Obligate Methanotrophs with High Growth Characteristics and Biotechnological Potential.</title>
        <authorList>
            <person name="Tikhonova E.N."/>
            <person name="Suleimanov R.Z."/>
            <person name="Miroshnikov K."/>
            <person name="Oshkin I.Y."/>
            <person name="Belova S.E."/>
            <person name="Danilova O.V."/>
            <person name="Ashikhmin A."/>
            <person name="Konopkin A."/>
            <person name="But S.Y."/>
            <person name="Khmelenina V.N."/>
            <person name="Kuznetsov N."/>
            <person name="Pimenov N.V."/>
            <person name="Dedysh S.N."/>
        </authorList>
    </citation>
    <scope>NUCLEOTIDE SEQUENCE</scope>
    <source>
        <strain evidence="6">MP1</strain>
    </source>
</reference>
<name>A0ABY7GKD4_9GAMM</name>
<gene>
    <name evidence="6" type="ORF">NM686_000180</name>
</gene>
<evidence type="ECO:0000256" key="3">
    <source>
        <dbReference type="ARBA" id="ARBA00023186"/>
    </source>
</evidence>
<dbReference type="Proteomes" id="UP001162780">
    <property type="component" value="Chromosome"/>
</dbReference>
<evidence type="ECO:0000256" key="4">
    <source>
        <dbReference type="SAM" id="MobiDB-lite"/>
    </source>
</evidence>
<dbReference type="EMBL" id="CP113517">
    <property type="protein sequence ID" value="WAR44961.1"/>
    <property type="molecule type" value="Genomic_DNA"/>
</dbReference>
<accession>A0ABY7GKD4</accession>
<dbReference type="InterPro" id="IPR016103">
    <property type="entry name" value="ProQ/FinO"/>
</dbReference>
<keyword evidence="2" id="KW-0694">RNA-binding</keyword>
<feature type="domain" description="ProQ/FinO" evidence="5">
    <location>
        <begin position="33"/>
        <end position="140"/>
    </location>
</feature>
<dbReference type="SUPFAM" id="SSF48657">
    <property type="entry name" value="FinO-like"/>
    <property type="match status" value="1"/>
</dbReference>
<dbReference type="PANTHER" id="PTHR38106">
    <property type="entry name" value="RNA CHAPERONE PROQ"/>
    <property type="match status" value="1"/>
</dbReference>
<evidence type="ECO:0000256" key="1">
    <source>
        <dbReference type="ARBA" id="ARBA00022490"/>
    </source>
</evidence>
<keyword evidence="1" id="KW-0963">Cytoplasm</keyword>
<evidence type="ECO:0000256" key="2">
    <source>
        <dbReference type="ARBA" id="ARBA00022884"/>
    </source>
</evidence>
<keyword evidence="3" id="KW-0143">Chaperone</keyword>
<evidence type="ECO:0000313" key="6">
    <source>
        <dbReference type="EMBL" id="WAR44961.1"/>
    </source>
</evidence>